<dbReference type="CDD" id="cd20543">
    <property type="entry name" value="CYCLIN_AtCycD-like_rpt1"/>
    <property type="match status" value="1"/>
</dbReference>
<organism evidence="8 9">
    <name type="scientific">Musa troglodytarum</name>
    <name type="common">fe'i banana</name>
    <dbReference type="NCBI Taxonomy" id="320322"/>
    <lineage>
        <taxon>Eukaryota</taxon>
        <taxon>Viridiplantae</taxon>
        <taxon>Streptophyta</taxon>
        <taxon>Embryophyta</taxon>
        <taxon>Tracheophyta</taxon>
        <taxon>Spermatophyta</taxon>
        <taxon>Magnoliopsida</taxon>
        <taxon>Liliopsida</taxon>
        <taxon>Zingiberales</taxon>
        <taxon>Musaceae</taxon>
        <taxon>Musa</taxon>
    </lineage>
</organism>
<dbReference type="InterPro" id="IPR039361">
    <property type="entry name" value="Cyclin"/>
</dbReference>
<evidence type="ECO:0000256" key="4">
    <source>
        <dbReference type="ARBA" id="ARBA00023306"/>
    </source>
</evidence>
<dbReference type="SUPFAM" id="SSF47954">
    <property type="entry name" value="Cyclin-like"/>
    <property type="match status" value="1"/>
</dbReference>
<keyword evidence="2" id="KW-0132">Cell division</keyword>
<dbReference type="Gene3D" id="1.10.472.10">
    <property type="entry name" value="Cyclin-like"/>
    <property type="match status" value="1"/>
</dbReference>
<dbReference type="GO" id="GO:0051301">
    <property type="term" value="P:cell division"/>
    <property type="evidence" value="ECO:0007669"/>
    <property type="project" value="UniProtKB-KW"/>
</dbReference>
<accession>A0A9E7FCH1</accession>
<dbReference type="InterPro" id="IPR013763">
    <property type="entry name" value="Cyclin-like_dom"/>
</dbReference>
<keyword evidence="4" id="KW-0131">Cell cycle</keyword>
<dbReference type="PANTHER" id="PTHR10177">
    <property type="entry name" value="CYCLINS"/>
    <property type="match status" value="1"/>
</dbReference>
<evidence type="ECO:0000256" key="1">
    <source>
        <dbReference type="ARBA" id="ARBA00009065"/>
    </source>
</evidence>
<evidence type="ECO:0000313" key="9">
    <source>
        <dbReference type="Proteomes" id="UP001055439"/>
    </source>
</evidence>
<evidence type="ECO:0000313" key="8">
    <source>
        <dbReference type="EMBL" id="URD91662.1"/>
    </source>
</evidence>
<dbReference type="Pfam" id="PF00134">
    <property type="entry name" value="Cyclin_N"/>
    <property type="match status" value="1"/>
</dbReference>
<dbReference type="EMBL" id="CP097505">
    <property type="protein sequence ID" value="URD91662.1"/>
    <property type="molecule type" value="Genomic_DNA"/>
</dbReference>
<keyword evidence="3 5" id="KW-0195">Cyclin</keyword>
<dbReference type="InterPro" id="IPR006671">
    <property type="entry name" value="Cyclin_N"/>
</dbReference>
<evidence type="ECO:0000256" key="3">
    <source>
        <dbReference type="ARBA" id="ARBA00023127"/>
    </source>
</evidence>
<feature type="domain" description="Cyclin-like" evidence="7">
    <location>
        <begin position="108"/>
        <end position="202"/>
    </location>
</feature>
<sequence>MHLVEKPRELHLGRKPERNGEEEHRLLLLLLLLRLAIEDSREESLVLAEEEEEEEEEEQMEAVLPLTEEDWEEVLRSLAAKEGESSLELASDDGGGCYLRSARKDAVEWVSRAAARHAFSPLTAVLAVNYLDRCFLSRAAGGGLRLQDDKPWMGRLAAVACLSLAAKVEETRVPLLLDLQAEDGEYVFEPRTIRRMELLVLAALRWRMNPVTPLSFIHHLLPRLRSKDKNANTDPSAAAAGIAMARRCEAALLSAIAGELTSKCVLFNSLSHHFLNSLFIWRRLEMGSVSLVGLGSGGTAPSVRGGGSREPLPPRLPPQRPNGWTFLAPCLITDCTLLKGRLNFSTGKSGRMPSADAGISEPRHYRTQAQAFVFRFPIPFIATEPLWGGRLLLRQRELKRVPGDAAAVSRGTSSPKADQWQ</sequence>
<feature type="compositionally biased region" description="Polar residues" evidence="6">
    <location>
        <begin position="410"/>
        <end position="421"/>
    </location>
</feature>
<proteinExistence type="inferred from homology"/>
<dbReference type="InterPro" id="IPR036915">
    <property type="entry name" value="Cyclin-like_sf"/>
</dbReference>
<evidence type="ECO:0000256" key="2">
    <source>
        <dbReference type="ARBA" id="ARBA00022618"/>
    </source>
</evidence>
<dbReference type="SMART" id="SM00385">
    <property type="entry name" value="CYCLIN"/>
    <property type="match status" value="1"/>
</dbReference>
<protein>
    <submittedName>
        <fullName evidence="8">Cyclin, N-terminal domain</fullName>
    </submittedName>
</protein>
<dbReference type="Proteomes" id="UP001055439">
    <property type="component" value="Chromosome 3"/>
</dbReference>
<dbReference type="OrthoDB" id="5590282at2759"/>
<dbReference type="AlphaFoldDB" id="A0A9E7FCH1"/>
<comment type="similarity">
    <text evidence="1">Belongs to the cyclin family. Cyclin D subfamily.</text>
</comment>
<evidence type="ECO:0000256" key="5">
    <source>
        <dbReference type="RuleBase" id="RU000383"/>
    </source>
</evidence>
<dbReference type="FunFam" id="1.10.472.10:FF:000060">
    <property type="entry name" value="D6-type cyclin"/>
    <property type="match status" value="1"/>
</dbReference>
<name>A0A9E7FCH1_9LILI</name>
<feature type="region of interest" description="Disordered" evidence="6">
    <location>
        <begin position="402"/>
        <end position="421"/>
    </location>
</feature>
<keyword evidence="9" id="KW-1185">Reference proteome</keyword>
<evidence type="ECO:0000259" key="7">
    <source>
        <dbReference type="SMART" id="SM00385"/>
    </source>
</evidence>
<reference evidence="8" key="1">
    <citation type="submission" date="2022-05" db="EMBL/GenBank/DDBJ databases">
        <title>The Musa troglodytarum L. genome provides insights into the mechanism of non-climacteric behaviour and enrichment of carotenoids.</title>
        <authorList>
            <person name="Wang J."/>
        </authorList>
    </citation>
    <scope>NUCLEOTIDE SEQUENCE</scope>
    <source>
        <tissue evidence="8">Leaf</tissue>
    </source>
</reference>
<gene>
    <name evidence="8" type="ORF">MUK42_00037</name>
</gene>
<evidence type="ECO:0000256" key="6">
    <source>
        <dbReference type="SAM" id="MobiDB-lite"/>
    </source>
</evidence>